<evidence type="ECO:0000313" key="2">
    <source>
        <dbReference type="EMBL" id="MFN1217642.1"/>
    </source>
</evidence>
<dbReference type="EMBL" id="JBJXVJ010000002">
    <property type="protein sequence ID" value="MFN1217642.1"/>
    <property type="molecule type" value="Genomic_DNA"/>
</dbReference>
<keyword evidence="1" id="KW-0732">Signal</keyword>
<evidence type="ECO:0000313" key="3">
    <source>
        <dbReference type="Proteomes" id="UP001634154"/>
    </source>
</evidence>
<feature type="chain" id="PRO_5046677994" evidence="1">
    <location>
        <begin position="19"/>
        <end position="181"/>
    </location>
</feature>
<protein>
    <submittedName>
        <fullName evidence="2">Uncharacterized protein</fullName>
    </submittedName>
</protein>
<comment type="caution">
    <text evidence="2">The sequence shown here is derived from an EMBL/GenBank/DDBJ whole genome shotgun (WGS) entry which is preliminary data.</text>
</comment>
<evidence type="ECO:0000256" key="1">
    <source>
        <dbReference type="SAM" id="SignalP"/>
    </source>
</evidence>
<organism evidence="2 3">
    <name type="scientific">Chryseobacterium kwangjuense</name>
    <dbReference type="NCBI Taxonomy" id="267125"/>
    <lineage>
        <taxon>Bacteria</taxon>
        <taxon>Pseudomonadati</taxon>
        <taxon>Bacteroidota</taxon>
        <taxon>Flavobacteriia</taxon>
        <taxon>Flavobacteriales</taxon>
        <taxon>Weeksellaceae</taxon>
        <taxon>Chryseobacterium group</taxon>
        <taxon>Chryseobacterium</taxon>
    </lineage>
</organism>
<sequence length="181" mass="19591">MRSAIIFICLLVFSTSQAQVYINSQSGAVPANLSSPSVLLEFSNNANKGLILPWTNGDVANPSNGTIIFNTVSKKVKVYINDRWVDYSNEASTNNTIDTSLQTQSAYPEKSNATTIIGSNASTAKGILVLESSNKAMVLPKVASPHLNIVNPAPGMMVFDTVKELLCIYNGTQWSFIQKDQ</sequence>
<proteinExistence type="predicted"/>
<dbReference type="Proteomes" id="UP001634154">
    <property type="component" value="Unassembled WGS sequence"/>
</dbReference>
<dbReference type="RefSeq" id="WP_409356813.1">
    <property type="nucleotide sequence ID" value="NZ_JBJXVJ010000002.1"/>
</dbReference>
<reference evidence="2 3" key="1">
    <citation type="submission" date="2024-12" db="EMBL/GenBank/DDBJ databases">
        <title>Draft genome sequence of Chryseobacterium kwangjuense AG447.</title>
        <authorList>
            <person name="Cheptsov V.S."/>
            <person name="Belov A."/>
            <person name="Zavarzina A.G."/>
        </authorList>
    </citation>
    <scope>NUCLEOTIDE SEQUENCE [LARGE SCALE GENOMIC DNA]</scope>
    <source>
        <strain evidence="2 3">AG447</strain>
    </source>
</reference>
<keyword evidence="3" id="KW-1185">Reference proteome</keyword>
<gene>
    <name evidence="2" type="ORF">ACKW6Q_11800</name>
</gene>
<name>A0ABW9K4N2_9FLAO</name>
<accession>A0ABW9K4N2</accession>
<feature type="signal peptide" evidence="1">
    <location>
        <begin position="1"/>
        <end position="18"/>
    </location>
</feature>